<proteinExistence type="predicted"/>
<dbReference type="PANTHER" id="PTHR37536">
    <property type="entry name" value="PUTATIVE (AFU_ORTHOLOGUE AFUA_3G02970)-RELATED"/>
    <property type="match status" value="1"/>
</dbReference>
<protein>
    <submittedName>
        <fullName evidence="3">Peptidase G1</fullName>
    </submittedName>
</protein>
<evidence type="ECO:0000256" key="2">
    <source>
        <dbReference type="SAM" id="SignalP"/>
    </source>
</evidence>
<dbReference type="GO" id="GO:0006508">
    <property type="term" value="P:proteolysis"/>
    <property type="evidence" value="ECO:0007669"/>
    <property type="project" value="InterPro"/>
</dbReference>
<sequence length="233" mass="25488">MRLNCALVSSFLFVSAVLAEYGDFGGVMYGWDVTDKTVTYARGDFVVPYPQVDVVHSAFIIGVGLDGLGTCDASLAAGIRVAITDSHEPDILAWSEFAPGILNWNPSFIVSPGHLLEVIVSLVGPSRTEGYFSIENISTGQKWSEDITNHPYSLCLGSAYWTVEIYPDGQTPLANFNQVTFTETLVKHGFPGQRYKPRDHLTLLKINQNGHDVTSVNLIVRSEATNILVTYIG</sequence>
<evidence type="ECO:0000313" key="3">
    <source>
        <dbReference type="EMBL" id="KAG6377240.1"/>
    </source>
</evidence>
<keyword evidence="4" id="KW-1185">Reference proteome</keyword>
<feature type="signal peptide" evidence="2">
    <location>
        <begin position="1"/>
        <end position="19"/>
    </location>
</feature>
<accession>A0A8I3ACE4</accession>
<dbReference type="InterPro" id="IPR013320">
    <property type="entry name" value="ConA-like_dom_sf"/>
</dbReference>
<dbReference type="CDD" id="cd13426">
    <property type="entry name" value="Peptidase_G1"/>
    <property type="match status" value="1"/>
</dbReference>
<dbReference type="InterPro" id="IPR000250">
    <property type="entry name" value="Peptidase_G1"/>
</dbReference>
<dbReference type="Proteomes" id="UP000683000">
    <property type="component" value="Unassembled WGS sequence"/>
</dbReference>
<keyword evidence="2" id="KW-0732">Signal</keyword>
<dbReference type="Gene3D" id="2.60.120.700">
    <property type="entry name" value="Peptidase G1"/>
    <property type="match status" value="1"/>
</dbReference>
<name>A0A8I3ACE4_9AGAM</name>
<organism evidence="3 4">
    <name type="scientific">Boletus reticuloceps</name>
    <dbReference type="NCBI Taxonomy" id="495285"/>
    <lineage>
        <taxon>Eukaryota</taxon>
        <taxon>Fungi</taxon>
        <taxon>Dikarya</taxon>
        <taxon>Basidiomycota</taxon>
        <taxon>Agaricomycotina</taxon>
        <taxon>Agaricomycetes</taxon>
        <taxon>Agaricomycetidae</taxon>
        <taxon>Boletales</taxon>
        <taxon>Boletineae</taxon>
        <taxon>Boletaceae</taxon>
        <taxon>Boletoideae</taxon>
        <taxon>Boletus</taxon>
    </lineage>
</organism>
<comment type="caution">
    <text evidence="3">The sequence shown here is derived from an EMBL/GenBank/DDBJ whole genome shotgun (WGS) entry which is preliminary data.</text>
</comment>
<evidence type="ECO:0000313" key="4">
    <source>
        <dbReference type="Proteomes" id="UP000683000"/>
    </source>
</evidence>
<gene>
    <name evidence="3" type="ORF">JVT61DRAFT_1295</name>
</gene>
<feature type="chain" id="PRO_5034324544" evidence="2">
    <location>
        <begin position="20"/>
        <end position="233"/>
    </location>
</feature>
<dbReference type="OrthoDB" id="2862635at2759"/>
<dbReference type="AlphaFoldDB" id="A0A8I3ACE4"/>
<dbReference type="Pfam" id="PF01828">
    <property type="entry name" value="Peptidase_A4"/>
    <property type="match status" value="1"/>
</dbReference>
<dbReference type="EMBL" id="JAGFBS010000010">
    <property type="protein sequence ID" value="KAG6377240.1"/>
    <property type="molecule type" value="Genomic_DNA"/>
</dbReference>
<reference evidence="3" key="1">
    <citation type="submission" date="2021-03" db="EMBL/GenBank/DDBJ databases">
        <title>Evolutionary innovations through gain and loss of genes in the ectomycorrhizal Boletales.</title>
        <authorList>
            <person name="Wu G."/>
            <person name="Miyauchi S."/>
            <person name="Morin E."/>
            <person name="Yang Z.-L."/>
            <person name="Xu J."/>
            <person name="Martin F.M."/>
        </authorList>
    </citation>
    <scope>NUCLEOTIDE SEQUENCE</scope>
    <source>
        <strain evidence="3">BR01</strain>
    </source>
</reference>
<evidence type="ECO:0000256" key="1">
    <source>
        <dbReference type="PIRSR" id="PIRSR600250-50"/>
    </source>
</evidence>
<dbReference type="SUPFAM" id="SSF49899">
    <property type="entry name" value="Concanavalin A-like lectins/glucanases"/>
    <property type="match status" value="1"/>
</dbReference>
<dbReference type="InterPro" id="IPR038656">
    <property type="entry name" value="Peptidase_G1_sf"/>
</dbReference>
<dbReference type="GO" id="GO:0070007">
    <property type="term" value="F:glutamic-type endopeptidase activity"/>
    <property type="evidence" value="ECO:0007669"/>
    <property type="project" value="InterPro"/>
</dbReference>
<feature type="active site" description="Proton acceptor" evidence="1">
    <location>
        <position position="164"/>
    </location>
</feature>
<dbReference type="PANTHER" id="PTHR37536:SF1">
    <property type="entry name" value="ASPERGILLOPEPSIN, PUTAITVE (AFU_ORTHOLOGUE AFUA_7G01200)"/>
    <property type="match status" value="1"/>
</dbReference>